<organism evidence="1 2">
    <name type="scientific">Edwardsiella tarda ATCC 23685</name>
    <dbReference type="NCBI Taxonomy" id="500638"/>
    <lineage>
        <taxon>Bacteria</taxon>
        <taxon>Pseudomonadati</taxon>
        <taxon>Pseudomonadota</taxon>
        <taxon>Gammaproteobacteria</taxon>
        <taxon>Enterobacterales</taxon>
        <taxon>Hafniaceae</taxon>
        <taxon>Edwardsiella</taxon>
    </lineage>
</organism>
<gene>
    <name evidence="1" type="ORF">EDWATA_03712</name>
</gene>
<reference evidence="1 2" key="1">
    <citation type="submission" date="2010-02" db="EMBL/GenBank/DDBJ databases">
        <authorList>
            <person name="Weinstock G."/>
            <person name="Sodergren E."/>
            <person name="Clifton S."/>
            <person name="Fulton L."/>
            <person name="Fulton B."/>
            <person name="Courtney L."/>
            <person name="Fronick C."/>
            <person name="Harrison M."/>
            <person name="Strong C."/>
            <person name="Farmer C."/>
            <person name="Delahaunty K."/>
            <person name="Markovic C."/>
            <person name="Hall O."/>
            <person name="Minx P."/>
            <person name="Tomlinson C."/>
            <person name="Mitreva M."/>
            <person name="Nelson J."/>
            <person name="Hou S."/>
            <person name="Wollam A."/>
            <person name="Pepin K.H."/>
            <person name="Johnson M."/>
            <person name="Bhonagiri V."/>
            <person name="Zhang X."/>
            <person name="Suruliraj S."/>
            <person name="Warren W."/>
            <person name="Chinwalla A."/>
            <person name="Mardis E.R."/>
            <person name="Wilson R.K."/>
        </authorList>
    </citation>
    <scope>NUCLEOTIDE SEQUENCE [LARGE SCALE GENOMIC DNA]</scope>
    <source>
        <strain evidence="1 2">ATCC 23685</strain>
    </source>
</reference>
<name>D4FA94_EDWTA</name>
<proteinExistence type="predicted"/>
<dbReference type="EMBL" id="ADGK01000289">
    <property type="protein sequence ID" value="EFE21322.1"/>
    <property type="molecule type" value="Genomic_DNA"/>
</dbReference>
<protein>
    <submittedName>
        <fullName evidence="1">Uncharacterized protein</fullName>
    </submittedName>
</protein>
<accession>D4FA94</accession>
<dbReference type="HOGENOM" id="CLU_217527_0_0_6"/>
<dbReference type="AlphaFoldDB" id="D4FA94"/>
<evidence type="ECO:0000313" key="1">
    <source>
        <dbReference type="EMBL" id="EFE21322.1"/>
    </source>
</evidence>
<sequence length="45" mass="5412">MLTEIIIKKTKIQRNPFCGKFFYFDNTCQDQLLLYYGFPAGHRHD</sequence>
<dbReference type="Proteomes" id="UP000003692">
    <property type="component" value="Unassembled WGS sequence"/>
</dbReference>
<comment type="caution">
    <text evidence="1">The sequence shown here is derived from an EMBL/GenBank/DDBJ whole genome shotgun (WGS) entry which is preliminary data.</text>
</comment>
<evidence type="ECO:0000313" key="2">
    <source>
        <dbReference type="Proteomes" id="UP000003692"/>
    </source>
</evidence>